<evidence type="ECO:0000313" key="3">
    <source>
        <dbReference type="Proteomes" id="UP000008810"/>
    </source>
</evidence>
<dbReference type="EnsemblPlants" id="PNT77588">
    <property type="protein sequence ID" value="PNT77588"/>
    <property type="gene ID" value="BRADI_1g65432v3"/>
</dbReference>
<proteinExistence type="predicted"/>
<sequence length="66" mass="7874">MYMVVKLFCEVISVSDFHMEWVWLLIILPYSFVSADRKHLDVITCEGPLYSTVERRTQHMIDRVII</sequence>
<accession>A0A2K2DTI7</accession>
<organism evidence="1">
    <name type="scientific">Brachypodium distachyon</name>
    <name type="common">Purple false brome</name>
    <name type="synonym">Trachynia distachya</name>
    <dbReference type="NCBI Taxonomy" id="15368"/>
    <lineage>
        <taxon>Eukaryota</taxon>
        <taxon>Viridiplantae</taxon>
        <taxon>Streptophyta</taxon>
        <taxon>Embryophyta</taxon>
        <taxon>Tracheophyta</taxon>
        <taxon>Spermatophyta</taxon>
        <taxon>Magnoliopsida</taxon>
        <taxon>Liliopsida</taxon>
        <taxon>Poales</taxon>
        <taxon>Poaceae</taxon>
        <taxon>BOP clade</taxon>
        <taxon>Pooideae</taxon>
        <taxon>Stipodae</taxon>
        <taxon>Brachypodieae</taxon>
        <taxon>Brachypodium</taxon>
    </lineage>
</organism>
<dbReference type="InParanoid" id="A0A2K2DTI7"/>
<reference evidence="2" key="3">
    <citation type="submission" date="2018-08" db="UniProtKB">
        <authorList>
            <consortium name="EnsemblPlants"/>
        </authorList>
    </citation>
    <scope>IDENTIFICATION</scope>
    <source>
        <strain evidence="2">cv. Bd21</strain>
    </source>
</reference>
<protein>
    <submittedName>
        <fullName evidence="1 2">Uncharacterized protein</fullName>
    </submittedName>
</protein>
<reference evidence="1 2" key="1">
    <citation type="journal article" date="2010" name="Nature">
        <title>Genome sequencing and analysis of the model grass Brachypodium distachyon.</title>
        <authorList>
            <consortium name="International Brachypodium Initiative"/>
        </authorList>
    </citation>
    <scope>NUCLEOTIDE SEQUENCE [LARGE SCALE GENOMIC DNA]</scope>
    <source>
        <strain evidence="1 2">Bd21</strain>
    </source>
</reference>
<name>A0A2K2DTI7_BRADI</name>
<dbReference type="AlphaFoldDB" id="A0A2K2DTI7"/>
<evidence type="ECO:0000313" key="2">
    <source>
        <dbReference type="EnsemblPlants" id="PNT77588"/>
    </source>
</evidence>
<dbReference type="Proteomes" id="UP000008810">
    <property type="component" value="Chromosome 1"/>
</dbReference>
<gene>
    <name evidence="1" type="ORF">BRADI_1g65432v3</name>
</gene>
<keyword evidence="3" id="KW-1185">Reference proteome</keyword>
<dbReference type="EMBL" id="CM000880">
    <property type="protein sequence ID" value="PNT77588.1"/>
    <property type="molecule type" value="Genomic_DNA"/>
</dbReference>
<reference evidence="1" key="2">
    <citation type="submission" date="2017-06" db="EMBL/GenBank/DDBJ databases">
        <title>WGS assembly of Brachypodium distachyon.</title>
        <authorList>
            <consortium name="The International Brachypodium Initiative"/>
            <person name="Lucas S."/>
            <person name="Harmon-Smith M."/>
            <person name="Lail K."/>
            <person name="Tice H."/>
            <person name="Grimwood J."/>
            <person name="Bruce D."/>
            <person name="Barry K."/>
            <person name="Shu S."/>
            <person name="Lindquist E."/>
            <person name="Wang M."/>
            <person name="Pitluck S."/>
            <person name="Vogel J.P."/>
            <person name="Garvin D.F."/>
            <person name="Mockler T.C."/>
            <person name="Schmutz J."/>
            <person name="Rokhsar D."/>
            <person name="Bevan M.W."/>
        </authorList>
    </citation>
    <scope>NUCLEOTIDE SEQUENCE</scope>
    <source>
        <strain evidence="1">Bd21</strain>
    </source>
</reference>
<dbReference type="Gramene" id="PNT77588">
    <property type="protein sequence ID" value="PNT77588"/>
    <property type="gene ID" value="BRADI_1g65432v3"/>
</dbReference>
<evidence type="ECO:0000313" key="1">
    <source>
        <dbReference type="EMBL" id="PNT77588.1"/>
    </source>
</evidence>